<dbReference type="InterPro" id="IPR031686">
    <property type="entry name" value="ATP-synth_a_Xtn"/>
</dbReference>
<dbReference type="AlphaFoldDB" id="F0GW82"/>
<dbReference type="GO" id="GO:0042777">
    <property type="term" value="P:proton motive force-driven plasma membrane ATP synthesis"/>
    <property type="evidence" value="ECO:0007669"/>
    <property type="project" value="UniProtKB-UniRule"/>
</dbReference>
<dbReference type="HAMAP" id="MF_00309">
    <property type="entry name" value="ATP_synth_A_arch"/>
    <property type="match status" value="1"/>
</dbReference>
<dbReference type="FunFam" id="2.40.50.100:FF:000008">
    <property type="entry name" value="V-type proton ATPase catalytic subunit A"/>
    <property type="match status" value="1"/>
</dbReference>
<dbReference type="PANTHER" id="PTHR43607">
    <property type="entry name" value="V-TYPE PROTON ATPASE CATALYTIC SUBUNIT A"/>
    <property type="match status" value="1"/>
</dbReference>
<keyword evidence="5 13" id="KW-0547">Nucleotide-binding</keyword>
<dbReference type="Gene3D" id="2.40.30.20">
    <property type="match status" value="1"/>
</dbReference>
<dbReference type="CDD" id="cd18111">
    <property type="entry name" value="ATP-synt_V_A-type_alpha_C"/>
    <property type="match status" value="1"/>
</dbReference>
<keyword evidence="4 13" id="KW-0813">Transport</keyword>
<evidence type="ECO:0000313" key="15">
    <source>
        <dbReference type="EMBL" id="EGC81980.1"/>
    </source>
</evidence>
<comment type="catalytic activity">
    <reaction evidence="13">
        <text>ATP + H2O + 4 H(+)(in) = ADP + phosphate + 5 H(+)(out)</text>
        <dbReference type="Rhea" id="RHEA:57720"/>
        <dbReference type="ChEBI" id="CHEBI:15377"/>
        <dbReference type="ChEBI" id="CHEBI:15378"/>
        <dbReference type="ChEBI" id="CHEBI:30616"/>
        <dbReference type="ChEBI" id="CHEBI:43474"/>
        <dbReference type="ChEBI" id="CHEBI:456216"/>
        <dbReference type="EC" id="7.1.2.2"/>
    </reaction>
</comment>
<dbReference type="InterPro" id="IPR023366">
    <property type="entry name" value="ATP_synth_asu-like_sf"/>
</dbReference>
<dbReference type="InterPro" id="IPR003593">
    <property type="entry name" value="AAA+_ATPase"/>
</dbReference>
<dbReference type="Pfam" id="PF00006">
    <property type="entry name" value="ATP-synt_ab"/>
    <property type="match status" value="1"/>
</dbReference>
<dbReference type="Gene3D" id="2.40.50.100">
    <property type="match status" value="1"/>
</dbReference>
<dbReference type="NCBIfam" id="NF003220">
    <property type="entry name" value="PRK04192.1"/>
    <property type="match status" value="1"/>
</dbReference>
<feature type="binding site" evidence="13">
    <location>
        <begin position="231"/>
        <end position="238"/>
    </location>
    <ligand>
        <name>ATP</name>
        <dbReference type="ChEBI" id="CHEBI:30616"/>
    </ligand>
</feature>
<dbReference type="FunFam" id="3.40.50.300:FF:000675">
    <property type="entry name" value="V-type ATP synthase alpha chain"/>
    <property type="match status" value="1"/>
</dbReference>
<dbReference type="GO" id="GO:0046961">
    <property type="term" value="F:proton-transporting ATPase activity, rotational mechanism"/>
    <property type="evidence" value="ECO:0007669"/>
    <property type="project" value="InterPro"/>
</dbReference>
<name>F0GW82_9FIRM</name>
<evidence type="ECO:0000256" key="5">
    <source>
        <dbReference type="ARBA" id="ARBA00022741"/>
    </source>
</evidence>
<sequence>MNKGKITKVSGPLIEAEGLSDANIYDVVEVSKDKLIGEIIEMRGDVASIQVYEETTGIGPGDEVVSTGHPLSVELGPGMLERMYDGIQRPLEKLEDLAGEFLTRGVTSPALDRDRVWEFNPTASVSDKVEAGDIIGEVEETSVITHKIMIPLGISGTIKDIKAGEFKVDETIAVIETEDGDKEVTMVQKWPVRTARPSKRKLDPNEPLITGQRVIDTFFPVAKGGTAAIPGPFGSGKTVVQHQIAKYADADIVIYVGCGERGNEMTDVLNEFPELIDPKTGESIMKRTVLIANTSNMPVAAREASIYTGITLAEYFRDMGYNVAMMADSTSRWAEALREMSGRLEEMPGDEGFPAYLASRIADFYERAGKVEVLGSRDDIGSLSVIGAVSPPGGDLSEPVTQATLRIVKVFWGLDYDLSYQRHFPAINWLSSYSLYQDKMDKYIDSEVDEDFSKNRKRSMSLLQQESGLQEVVRLVGRDALSDDDKLKLDVTKSIREDYLQQNAFHDVDTYCSLKKQDKMLNVILYNYDKSLEALSNGVELEDIEKLPVRERITRLKLISEDDMDQINEIRSEIDKQIDELIREA</sequence>
<dbReference type="Pfam" id="PF02874">
    <property type="entry name" value="ATP-synt_ab_N"/>
    <property type="match status" value="1"/>
</dbReference>
<evidence type="ECO:0000256" key="10">
    <source>
        <dbReference type="ARBA" id="ARBA00023310"/>
    </source>
</evidence>
<dbReference type="GO" id="GO:0045259">
    <property type="term" value="C:proton-transporting ATP synthase complex"/>
    <property type="evidence" value="ECO:0007669"/>
    <property type="project" value="UniProtKB-ARBA"/>
</dbReference>
<dbReference type="CDD" id="cd01134">
    <property type="entry name" value="V_A-ATPase_A"/>
    <property type="match status" value="1"/>
</dbReference>
<dbReference type="InterPro" id="IPR055190">
    <property type="entry name" value="ATP-synt_VA_C"/>
</dbReference>
<evidence type="ECO:0000256" key="11">
    <source>
        <dbReference type="ARBA" id="ARBA00031719"/>
    </source>
</evidence>
<dbReference type="SMART" id="SM00382">
    <property type="entry name" value="AAA"/>
    <property type="match status" value="1"/>
</dbReference>
<keyword evidence="16" id="KW-1185">Reference proteome</keyword>
<protein>
    <recommendedName>
        <fullName evidence="3 13">V-type ATP synthase alpha chain</fullName>
        <ecNumber evidence="2 13">7.1.2.2</ecNumber>
    </recommendedName>
    <alternativeName>
        <fullName evidence="11 13">V-ATPase subunit A</fullName>
    </alternativeName>
</protein>
<dbReference type="FunFam" id="2.40.30.20:FF:000002">
    <property type="entry name" value="V-type proton ATPase catalytic subunit A"/>
    <property type="match status" value="1"/>
</dbReference>
<dbReference type="Pfam" id="PF22919">
    <property type="entry name" value="ATP-synt_VA_C"/>
    <property type="match status" value="1"/>
</dbReference>
<comment type="similarity">
    <text evidence="1 13">Belongs to the ATPase alpha/beta chains family.</text>
</comment>
<gene>
    <name evidence="13" type="primary">atpA</name>
    <name evidence="15" type="ORF">HMPREF9290_0450</name>
</gene>
<dbReference type="InterPro" id="IPR024034">
    <property type="entry name" value="ATPase_F1/V1_b/a_C"/>
</dbReference>
<evidence type="ECO:0000256" key="12">
    <source>
        <dbReference type="ARBA" id="ARBA00054855"/>
    </source>
</evidence>
<dbReference type="Pfam" id="PF16886">
    <property type="entry name" value="ATP-synt_ab_Xtn"/>
    <property type="match status" value="1"/>
</dbReference>
<evidence type="ECO:0000259" key="14">
    <source>
        <dbReference type="SMART" id="SM00382"/>
    </source>
</evidence>
<feature type="domain" description="AAA+ ATPase" evidence="14">
    <location>
        <begin position="223"/>
        <end position="411"/>
    </location>
</feature>
<evidence type="ECO:0000256" key="13">
    <source>
        <dbReference type="HAMAP-Rule" id="MF_00309"/>
    </source>
</evidence>
<dbReference type="PANTHER" id="PTHR43607:SF1">
    <property type="entry name" value="H(+)-TRANSPORTING TWO-SECTOR ATPASE"/>
    <property type="match status" value="1"/>
</dbReference>
<dbReference type="RefSeq" id="WP_004835026.1">
    <property type="nucleotide sequence ID" value="NZ_AEXM01000026.1"/>
</dbReference>
<evidence type="ECO:0000256" key="3">
    <source>
        <dbReference type="ARBA" id="ARBA00018003"/>
    </source>
</evidence>
<reference evidence="15 16" key="1">
    <citation type="submission" date="2011-01" db="EMBL/GenBank/DDBJ databases">
        <authorList>
            <person name="Durkin A.S."/>
            <person name="Madupu R."/>
            <person name="Torralba M."/>
            <person name="Gillis M."/>
            <person name="Methe B."/>
            <person name="Sutton G."/>
            <person name="Nelson K.E."/>
        </authorList>
    </citation>
    <scope>NUCLEOTIDE SEQUENCE [LARGE SCALE GENOMIC DNA]</scope>
    <source>
        <strain evidence="15 16">ACS-065-V-Col13</strain>
    </source>
</reference>
<evidence type="ECO:0000313" key="16">
    <source>
        <dbReference type="Proteomes" id="UP000005286"/>
    </source>
</evidence>
<evidence type="ECO:0000256" key="9">
    <source>
        <dbReference type="ARBA" id="ARBA00023065"/>
    </source>
</evidence>
<evidence type="ECO:0000256" key="1">
    <source>
        <dbReference type="ARBA" id="ARBA00008936"/>
    </source>
</evidence>
<dbReference type="Proteomes" id="UP000005286">
    <property type="component" value="Unassembled WGS sequence"/>
</dbReference>
<evidence type="ECO:0000256" key="8">
    <source>
        <dbReference type="ARBA" id="ARBA00022967"/>
    </source>
</evidence>
<dbReference type="SUPFAM" id="SSF52540">
    <property type="entry name" value="P-loop containing nucleoside triphosphate hydrolases"/>
    <property type="match status" value="1"/>
</dbReference>
<dbReference type="GO" id="GO:0005524">
    <property type="term" value="F:ATP binding"/>
    <property type="evidence" value="ECO:0007669"/>
    <property type="project" value="UniProtKB-UniRule"/>
</dbReference>
<comment type="function">
    <text evidence="12 13">Produces ATP from ADP in the presence of a proton gradient across the membrane. The V-type alpha chain is a catalytic subunit.</text>
</comment>
<dbReference type="InterPro" id="IPR027417">
    <property type="entry name" value="P-loop_NTPase"/>
</dbReference>
<dbReference type="SUPFAM" id="SSF50615">
    <property type="entry name" value="N-terminal domain of alpha and beta subunits of F1 ATP synthase"/>
    <property type="match status" value="1"/>
</dbReference>
<keyword evidence="9 13" id="KW-0406">Ion transport</keyword>
<dbReference type="EMBL" id="AEXM01000026">
    <property type="protein sequence ID" value="EGC81980.1"/>
    <property type="molecule type" value="Genomic_DNA"/>
</dbReference>
<dbReference type="STRING" id="879305.HMPREF9290_0450"/>
<dbReference type="Gene3D" id="1.10.1140.10">
    <property type="entry name" value="Bovine Mitochondrial F1-atpase, Atp Synthase Beta Chain, Chain D, domain 3"/>
    <property type="match status" value="1"/>
</dbReference>
<dbReference type="InterPro" id="IPR004100">
    <property type="entry name" value="ATPase_F1/V1/A1_a/bsu_N"/>
</dbReference>
<dbReference type="InterPro" id="IPR022878">
    <property type="entry name" value="V-ATPase_asu"/>
</dbReference>
<evidence type="ECO:0000256" key="2">
    <source>
        <dbReference type="ARBA" id="ARBA00012473"/>
    </source>
</evidence>
<proteinExistence type="inferred from homology"/>
<organism evidence="15 16">
    <name type="scientific">Anaerococcus prevotii ACS-065-V-Col13</name>
    <dbReference type="NCBI Taxonomy" id="879305"/>
    <lineage>
        <taxon>Bacteria</taxon>
        <taxon>Bacillati</taxon>
        <taxon>Bacillota</taxon>
        <taxon>Tissierellia</taxon>
        <taxon>Tissierellales</taxon>
        <taxon>Peptoniphilaceae</taxon>
        <taxon>Anaerococcus</taxon>
    </lineage>
</organism>
<keyword evidence="8 13" id="KW-1278">Translocase</keyword>
<evidence type="ECO:0000256" key="4">
    <source>
        <dbReference type="ARBA" id="ARBA00022448"/>
    </source>
</evidence>
<accession>F0GW82</accession>
<dbReference type="EC" id="7.1.2.2" evidence="2 13"/>
<dbReference type="SUPFAM" id="SSF47917">
    <property type="entry name" value="C-terminal domain of alpha and beta subunits of F1 ATP synthase"/>
    <property type="match status" value="1"/>
</dbReference>
<dbReference type="Gene3D" id="3.40.50.300">
    <property type="entry name" value="P-loop containing nucleotide triphosphate hydrolases"/>
    <property type="match status" value="1"/>
</dbReference>
<keyword evidence="7 13" id="KW-0067">ATP-binding</keyword>
<keyword evidence="6 13" id="KW-0375">Hydrogen ion transport</keyword>
<dbReference type="eggNOG" id="COG1155">
    <property type="taxonomic scope" value="Bacteria"/>
</dbReference>
<evidence type="ECO:0000256" key="6">
    <source>
        <dbReference type="ARBA" id="ARBA00022781"/>
    </source>
</evidence>
<dbReference type="PATRIC" id="fig|879305.3.peg.1063"/>
<dbReference type="GO" id="GO:0046933">
    <property type="term" value="F:proton-transporting ATP synthase activity, rotational mechanism"/>
    <property type="evidence" value="ECO:0007669"/>
    <property type="project" value="UniProtKB-UniRule"/>
</dbReference>
<dbReference type="InterPro" id="IPR036121">
    <property type="entry name" value="ATPase_F1/V1/A1_a/bsu_N_sf"/>
</dbReference>
<keyword evidence="10 13" id="KW-0066">ATP synthesis</keyword>
<dbReference type="InterPro" id="IPR000194">
    <property type="entry name" value="ATPase_F1/V1/A1_a/bsu_nucl-bd"/>
</dbReference>
<evidence type="ECO:0000256" key="7">
    <source>
        <dbReference type="ARBA" id="ARBA00022840"/>
    </source>
</evidence>
<comment type="caution">
    <text evidence="15">The sequence shown here is derived from an EMBL/GenBank/DDBJ whole genome shotgun (WGS) entry which is preliminary data.</text>
</comment>